<dbReference type="EMBL" id="CM010719">
    <property type="protein sequence ID" value="RZC62038.1"/>
    <property type="molecule type" value="Genomic_DNA"/>
</dbReference>
<feature type="region of interest" description="Disordered" evidence="1">
    <location>
        <begin position="548"/>
        <end position="643"/>
    </location>
</feature>
<feature type="region of interest" description="Disordered" evidence="1">
    <location>
        <begin position="80"/>
        <end position="178"/>
    </location>
</feature>
<name>A0A4Y7JQF8_PAPSO</name>
<keyword evidence="3" id="KW-1185">Reference proteome</keyword>
<feature type="region of interest" description="Disordered" evidence="1">
    <location>
        <begin position="1"/>
        <end position="52"/>
    </location>
</feature>
<dbReference type="GO" id="GO:0005635">
    <property type="term" value="C:nuclear envelope"/>
    <property type="evidence" value="ECO:0007669"/>
    <property type="project" value="TreeGrafter"/>
</dbReference>
<proteinExistence type="predicted"/>
<feature type="region of interest" description="Disordered" evidence="1">
    <location>
        <begin position="658"/>
        <end position="682"/>
    </location>
</feature>
<feature type="compositionally biased region" description="Low complexity" evidence="1">
    <location>
        <begin position="139"/>
        <end position="148"/>
    </location>
</feature>
<evidence type="ECO:0000256" key="1">
    <source>
        <dbReference type="SAM" id="MobiDB-lite"/>
    </source>
</evidence>
<feature type="compositionally biased region" description="Basic and acidic residues" evidence="1">
    <location>
        <begin position="149"/>
        <end position="158"/>
    </location>
</feature>
<accession>A0A4Y7JQF8</accession>
<dbReference type="AlphaFoldDB" id="A0A4Y7JQF8"/>
<dbReference type="PANTHER" id="PTHR33416">
    <property type="entry name" value="NUCLEAR PORE COMPLEX PROTEIN NUP1"/>
    <property type="match status" value="1"/>
</dbReference>
<evidence type="ECO:0000313" key="3">
    <source>
        <dbReference type="Proteomes" id="UP000316621"/>
    </source>
</evidence>
<organism evidence="2 3">
    <name type="scientific">Papaver somniferum</name>
    <name type="common">Opium poppy</name>
    <dbReference type="NCBI Taxonomy" id="3469"/>
    <lineage>
        <taxon>Eukaryota</taxon>
        <taxon>Viridiplantae</taxon>
        <taxon>Streptophyta</taxon>
        <taxon>Embryophyta</taxon>
        <taxon>Tracheophyta</taxon>
        <taxon>Spermatophyta</taxon>
        <taxon>Magnoliopsida</taxon>
        <taxon>Ranunculales</taxon>
        <taxon>Papaveraceae</taxon>
        <taxon>Papaveroideae</taxon>
        <taxon>Papaver</taxon>
    </lineage>
</organism>
<dbReference type="Gramene" id="RZC62038">
    <property type="protein sequence ID" value="RZC62038"/>
    <property type="gene ID" value="C5167_023795"/>
</dbReference>
<feature type="region of interest" description="Disordered" evidence="1">
    <location>
        <begin position="862"/>
        <end position="884"/>
    </location>
</feature>
<gene>
    <name evidence="2" type="ORF">C5167_023795</name>
</gene>
<dbReference type="PANTHER" id="PTHR33416:SF18">
    <property type="entry name" value="NUCLEOPORIN-LIKE PROTEIN"/>
    <property type="match status" value="1"/>
</dbReference>
<evidence type="ECO:0000313" key="2">
    <source>
        <dbReference type="EMBL" id="RZC62038.1"/>
    </source>
</evidence>
<feature type="compositionally biased region" description="Polar residues" evidence="1">
    <location>
        <begin position="622"/>
        <end position="635"/>
    </location>
</feature>
<dbReference type="STRING" id="3469.A0A4Y7JQF8"/>
<reference evidence="2 3" key="1">
    <citation type="journal article" date="2018" name="Science">
        <title>The opium poppy genome and morphinan production.</title>
        <authorList>
            <person name="Guo L."/>
            <person name="Winzer T."/>
            <person name="Yang X."/>
            <person name="Li Y."/>
            <person name="Ning Z."/>
            <person name="He Z."/>
            <person name="Teodor R."/>
            <person name="Lu Y."/>
            <person name="Bowser T.A."/>
            <person name="Graham I.A."/>
            <person name="Ye K."/>
        </authorList>
    </citation>
    <scope>NUCLEOTIDE SEQUENCE [LARGE SCALE GENOMIC DNA]</scope>
    <source>
        <strain evidence="3">cv. HN1</strain>
        <tissue evidence="2">Leaves</tissue>
    </source>
</reference>
<dbReference type="Proteomes" id="UP000316621">
    <property type="component" value="Chromosome 5"/>
</dbReference>
<dbReference type="GO" id="GO:0071763">
    <property type="term" value="P:nuclear membrane organization"/>
    <property type="evidence" value="ECO:0007669"/>
    <property type="project" value="TreeGrafter"/>
</dbReference>
<sequence length="972" mass="104133">MEKEEATTSKGFYGGGGVGGKLRKPPLRKLQSTPYARPPQQALARKNGGGWLSKIVDPATRIITGGVTRILPSSVSNVLFGSSEHDYHSGTEVNQDASDEIPEDISNISGSLEGEGSPAEADRPKSGSDDDPSAGNKLGSSSDGSSFSDIEKKLKEATFSRQSTNTSNTAIKKETTDGVLAQENLHEGKREASPAPHPQSSIRDQVGASPIDIAKAYMGGCTSKSGLNSQSVLERTPITDRFSSKLSIPSPLPKPSVCWPGAIVQNQQAYQTPQTQNRRIGLHNLARTPYSRPTHLRSTSKLLSGGDRGINTMPNQWKQSHTPNFGYSQVTRKTSSPDKGFGSLGPIRRTRRNSVETTPCRGTSLNRFESSDASMNILRINNQNYEIGPSTNADIDFQMANNIPPSSVGISPVHPQSSDVARRILEHLDRAIPTPQKKVNELKMASSWRKPQSSSDTGVLNGLTYEQPHVVEGSDAQNSPVTLQYSSKGKEVANSSPFEAQPVQKKVVVPTTNEAKANTSATNSSSSTNGFGFGGHIGVKAATPSVGLFKPDAHRKPPTPHTYGRDKPALSTISITKRDPKRFDNGSGFTFPVSASSSGNISEPPTPSILPFPSASGLPRPQENTSAPSDKSTANAVGAPSYSFRSQKTEDSIVFSFPSTSSASPSGDRHIETTPYRGTSLNRFESSDASMDISRINNQNHEIGRSTNADTDFQMANNISPSSVGISPVHPQSSDVATRILEHLDRTIPTPQKKVNELKMASYWRKPQSSSDTGVLNGLTYEQLHVIEGSDAQKNPVTLQHSSKGKEVADSSPFEAQLVQKKVVATTNEAKANTTKSSSSTNGFGFGGNICVKAATPSVGLFKPDAHRKPPTPHTSGRDKPALSSISITKRDPKCFDNGSGFTFPVSASSSEGARPYSFRSQKTEDALVFSFPSTSSASPTGDSTTTPTFKFGSNKKDRLYFRSFGENTKCH</sequence>
<feature type="compositionally biased region" description="Polar residues" evidence="1">
    <location>
        <begin position="593"/>
        <end position="603"/>
    </location>
</feature>
<protein>
    <submittedName>
        <fullName evidence="2">Uncharacterized protein</fullName>
    </submittedName>
</protein>
<feature type="compositionally biased region" description="Polar residues" evidence="1">
    <location>
        <begin position="159"/>
        <end position="170"/>
    </location>
</feature>